<dbReference type="GO" id="GO:0003723">
    <property type="term" value="F:RNA binding"/>
    <property type="evidence" value="ECO:0007669"/>
    <property type="project" value="UniProtKB-UniRule"/>
</dbReference>
<feature type="binding site" evidence="12">
    <location>
        <position position="8"/>
    </location>
    <ligand>
        <name>Mg(2+)</name>
        <dbReference type="ChEBI" id="CHEBI:18420"/>
        <label>1</label>
    </ligand>
</feature>
<keyword evidence="9 12" id="KW-0238">DNA-binding</keyword>
<dbReference type="Pfam" id="PF18541">
    <property type="entry name" value="RuvC_III"/>
    <property type="match status" value="1"/>
</dbReference>
<dbReference type="Pfam" id="PF13395">
    <property type="entry name" value="HNH_4"/>
    <property type="match status" value="1"/>
</dbReference>
<dbReference type="Gene3D" id="3.30.420.10">
    <property type="entry name" value="Ribonuclease H-like superfamily/Ribonuclease H"/>
    <property type="match status" value="3"/>
</dbReference>
<dbReference type="GO" id="GO:0051607">
    <property type="term" value="P:defense response to virus"/>
    <property type="evidence" value="ECO:0007669"/>
    <property type="project" value="UniProtKB-UniRule"/>
</dbReference>
<evidence type="ECO:0000256" key="10">
    <source>
        <dbReference type="ARBA" id="ARBA00023211"/>
    </source>
</evidence>
<evidence type="ECO:0000256" key="7">
    <source>
        <dbReference type="ARBA" id="ARBA00022884"/>
    </source>
</evidence>
<evidence type="ECO:0000256" key="4">
    <source>
        <dbReference type="ARBA" id="ARBA00022759"/>
    </source>
</evidence>
<evidence type="ECO:0000256" key="2">
    <source>
        <dbReference type="ARBA" id="ARBA00022722"/>
    </source>
</evidence>
<evidence type="ECO:0000256" key="1">
    <source>
        <dbReference type="ARBA" id="ARBA00001946"/>
    </source>
</evidence>
<comment type="function">
    <text evidence="12">CRISPR (clustered regularly interspaced short palindromic repeat) is an adaptive immune system that provides protection against mobile genetic elements (viruses, transposable elements and conjugative plasmids). CRISPR clusters contain spacers, sequences complementary to antecedent mobile elements, and target invading nucleic acids. CRISPR clusters are transcribed and processed into CRISPR RNA (crRNA). In type II CRISPR systems correct processing of pre-crRNA requires a trans-encoded small RNA (tracrRNA), endogenous ribonuclease 3 (rnc) and this protein. The tracrRNA serves as a guide for ribonuclease 3-aided processing of pre-crRNA. Subsequently Cas9/crRNA/tracrRNA endonucleolytically cleaves linear or circular dsDNA target complementary to the spacer; Cas9 is inactive in the absence of the 2 guide RNAs (gRNA). Cas9 recognizes the protospacer adjacent motif (PAM) in the CRISPR repeat sequences to help distinguish self versus nonself, as targets within the bacterial CRISPR locus do not have PAMs. PAM recognition is also required for catalytic activity.</text>
</comment>
<dbReference type="GO" id="GO:0003677">
    <property type="term" value="F:DNA binding"/>
    <property type="evidence" value="ECO:0007669"/>
    <property type="project" value="UniProtKB-UniRule"/>
</dbReference>
<dbReference type="NCBIfam" id="TIGR01865">
    <property type="entry name" value="cas_Csn1"/>
    <property type="match status" value="1"/>
</dbReference>
<dbReference type="EC" id="3.1.-.-" evidence="12"/>
<feature type="binding site" evidence="12">
    <location>
        <position position="731"/>
    </location>
    <ligand>
        <name>Mg(2+)</name>
        <dbReference type="ChEBI" id="CHEBI:18420"/>
        <label>1</label>
    </ligand>
</feature>
<evidence type="ECO:0000256" key="9">
    <source>
        <dbReference type="ARBA" id="ARBA00023125"/>
    </source>
</evidence>
<keyword evidence="4 12" id="KW-0255">Endonuclease</keyword>
<dbReference type="InterPro" id="IPR041383">
    <property type="entry name" value="RuvC_III"/>
</dbReference>
<comment type="similarity">
    <text evidence="12">Belongs to the CRISPR-associated Cas9 family.</text>
</comment>
<keyword evidence="2 12" id="KW-0540">Nuclease</keyword>
<dbReference type="InterPro" id="IPR033114">
    <property type="entry name" value="HNH_CAS9"/>
</dbReference>
<evidence type="ECO:0000313" key="14">
    <source>
        <dbReference type="EMBL" id="CUN13113.1"/>
    </source>
</evidence>
<reference evidence="14 15" key="1">
    <citation type="submission" date="2015-09" db="EMBL/GenBank/DDBJ databases">
        <authorList>
            <consortium name="Pathogen Informatics"/>
        </authorList>
    </citation>
    <scope>NUCLEOTIDE SEQUENCE [LARGE SCALE GENOMIC DNA]</scope>
    <source>
        <strain evidence="14 15">2789STDY5608872</strain>
    </source>
</reference>
<evidence type="ECO:0000256" key="8">
    <source>
        <dbReference type="ARBA" id="ARBA00023118"/>
    </source>
</evidence>
<organism evidence="14 15">
    <name type="scientific">Parabacteroides distasonis</name>
    <dbReference type="NCBI Taxonomy" id="823"/>
    <lineage>
        <taxon>Bacteria</taxon>
        <taxon>Pseudomonadati</taxon>
        <taxon>Bacteroidota</taxon>
        <taxon>Bacteroidia</taxon>
        <taxon>Bacteroidales</taxon>
        <taxon>Tannerellaceae</taxon>
        <taxon>Parabacteroides</taxon>
    </lineage>
</organism>
<dbReference type="GO" id="GO:0016787">
    <property type="term" value="F:hydrolase activity"/>
    <property type="evidence" value="ECO:0007669"/>
    <property type="project" value="UniProtKB-KW"/>
</dbReference>
<evidence type="ECO:0000256" key="6">
    <source>
        <dbReference type="ARBA" id="ARBA00022842"/>
    </source>
</evidence>
<gene>
    <name evidence="12" type="primary">cas9</name>
    <name evidence="14" type="ORF">ERS852429_02091</name>
</gene>
<evidence type="ECO:0000259" key="13">
    <source>
        <dbReference type="PROSITE" id="PS51749"/>
    </source>
</evidence>
<feature type="binding site" evidence="12">
    <location>
        <position position="731"/>
    </location>
    <ligand>
        <name>Mg(2+)</name>
        <dbReference type="ChEBI" id="CHEBI:18420"/>
        <label>2</label>
    </ligand>
</feature>
<dbReference type="Pfam" id="PF16593">
    <property type="entry name" value="Cas9-BH"/>
    <property type="match status" value="1"/>
</dbReference>
<dbReference type="PROSITE" id="PS51749">
    <property type="entry name" value="HNH_CAS9"/>
    <property type="match status" value="1"/>
</dbReference>
<keyword evidence="10" id="KW-0464">Manganese</keyword>
<dbReference type="RefSeq" id="WP_057319352.1">
    <property type="nucleotide sequence ID" value="NZ_CYXP01000004.1"/>
</dbReference>
<evidence type="ECO:0000256" key="12">
    <source>
        <dbReference type="HAMAP-Rule" id="MF_01480"/>
    </source>
</evidence>
<dbReference type="InterPro" id="IPR028629">
    <property type="entry name" value="Cas9"/>
</dbReference>
<keyword evidence="6 12" id="KW-0460">Magnesium</keyword>
<comment type="cofactor">
    <cofactor evidence="1 12">
        <name>Mg(2+)</name>
        <dbReference type="ChEBI" id="CHEBI:18420"/>
    </cofactor>
</comment>
<sequence>MKKIVGLDLGTNSIGWALINAYIDEYNKEHLYGIEACGSRIIPMDAAILGNFDKGNSISQTADRTSYRGIRRLRERHLLRRERLHRILDLLGFLPKHYSDSLNRYGKFLNDIECKLPWVKDETGSYKFIFQESFKEMLANFTEHHPILIANNKKVPYDWTIYYLRKKALTQKISKEELAWILLNFNQKRGYYQLRGEEEETPNKLVEYYSLKVEKVEDSGERKGKDTWYNVHLENGMIYRRTSNIPLDWEGKTKEFIVTTDLEADGSPKKDKEGNIKRSFRAPKDDDWTLIKKKTEADIDKIKMTVGAYIYDTLLQKPDQKIRGKLVRTIERKYYKNELYQILKTQSEFHEELRDKQLYIACLNELYPNNEPRRNSISTRDFCHLFIEDIIFYQRPLKSKKSLIDNCPYEENRYIDKESGEIKHASIKCIAKSHPLYQEFRLWQFIVNLRIYRKETDVDVTQELLPTEADYVTLFEWLNEKKEIDQKAFFKYPPFGFKKTTSNYRWNYVEDKPYPCNETHAQIIARLGKAHIPKAFLSKEKEETLWHILYSIEDKQEIEKALHSFANKNNLSEEFIEQFKNFPPFKKEYGSYSAKAIKKLLPLMRMGKYWSIENIDNGTRIRINKIIDGEYDENIRERVRQKAINLTDITHFRALPLWLACYLVYDRHSEVKDIVKWKIPKDIDLYLKSFKQHSLRNPIVEQVITETLRTVRDIWQQVGHIDEIHIELGREMKNPADKRARMSQQMIKNENTNLRIKALLTEFLNPEFGIENVRPYSPSQQDLLRIYEEGVLNSILELPEDIGIILGKFNQTDTLKRPTRSEILRYKLWLEQKYRSPYTGEMIPLSKLFTPAYEIEHIIPQSRYFDDSLSNKVICESEINKLKDRSLGYEFIKNHHGEKVELAFDKPVEVLSVEAYEKLVHESYSHNRSKMKKLLMEDIPDQFIERQLNDSRYISKVVKSLLSNIVREENEQEAISKNVIPCTGGITDRLKKDWGINDVWNKIVLPRFIRLNELTESTRFTSINTNNTMIPSMPLELQKGFNKKRIDHRHHAMDAIIIACANRNIVNYLNNVSASKNTKITRRDLQTLLCHKDKTDNNGNYKWVIDKPWETFTQDTLTALQKITVSFKQNLRVINKTTNHYQHYENGKKIVSNQSKGDSWAIRKSMHKETVHGEVNLRMIKTVSFNEALKKPHAIVEMDLKKKILAMLELGYDTKRIKNYFEENKDTWQDINPSKIKVYYFTKETKDRYFAVRKPIDTSFDKKKIKESITDTGIQQIMLRHLETKDNDPTLAFSPDGIDEMNRNILILNKGKKHQPIYKVRVYEKAEKFTVGQKGNKRTKFVEAAKGTNLFFAIYETEEIDKDTKKVIRKRSYSTIPLNVVIERQKQGLSSAPEDENGNLPKYILSPNDLVYVPTQEEINKGEVVMPIDRDRIYKMVDSSGITANFIPASTANLIFALPKATAEIYCNGENCIQNEYGIGSPQSKNQKAITGEMVKEICFPIKVDRLGNIIQVGSCILTN</sequence>
<dbReference type="InterPro" id="IPR032239">
    <property type="entry name" value="Cas9-BH"/>
</dbReference>
<feature type="binding site" evidence="12">
    <location>
        <position position="727"/>
    </location>
    <ligand>
        <name>Mg(2+)</name>
        <dbReference type="ChEBI" id="CHEBI:18420"/>
        <label>1</label>
    </ligand>
</feature>
<dbReference type="InterPro" id="IPR003615">
    <property type="entry name" value="HNH_nuc"/>
</dbReference>
<feature type="active site" description="Proton acceptor for HNH nuclease domain" evidence="12">
    <location>
        <position position="857"/>
    </location>
</feature>
<proteinExistence type="inferred from homology"/>
<keyword evidence="8 12" id="KW-0051">Antiviral defense</keyword>
<dbReference type="Gene3D" id="1.10.30.50">
    <property type="match status" value="1"/>
</dbReference>
<feature type="binding site" evidence="12">
    <location>
        <position position="1051"/>
    </location>
    <ligand>
        <name>Mg(2+)</name>
        <dbReference type="ChEBI" id="CHEBI:18420"/>
        <label>2</label>
    </ligand>
</feature>
<protein>
    <recommendedName>
        <fullName evidence="12">CRISPR-associated endonuclease Cas9</fullName>
        <ecNumber evidence="12">3.1.-.-</ecNumber>
    </recommendedName>
</protein>
<keyword evidence="5 12" id="KW-0378">Hydrolase</keyword>
<evidence type="ECO:0000256" key="11">
    <source>
        <dbReference type="ARBA" id="ARBA00046380"/>
    </source>
</evidence>
<dbReference type="EMBL" id="CYXP01000004">
    <property type="protein sequence ID" value="CUN13113.1"/>
    <property type="molecule type" value="Genomic_DNA"/>
</dbReference>
<evidence type="ECO:0000313" key="15">
    <source>
        <dbReference type="Proteomes" id="UP000095591"/>
    </source>
</evidence>
<name>A0A173UDH4_PARDI</name>
<accession>A0A173UDH4</accession>
<keyword evidence="3 12" id="KW-0479">Metal-binding</keyword>
<dbReference type="HAMAP" id="MF_01480">
    <property type="entry name" value="Cas9"/>
    <property type="match status" value="1"/>
</dbReference>
<dbReference type="GO" id="GO:0043571">
    <property type="term" value="P:maintenance of CRISPR repeat elements"/>
    <property type="evidence" value="ECO:0007669"/>
    <property type="project" value="UniProtKB-UniRule"/>
</dbReference>
<dbReference type="GO" id="GO:0046872">
    <property type="term" value="F:metal ion binding"/>
    <property type="evidence" value="ECO:0007669"/>
    <property type="project" value="UniProtKB-UniRule"/>
</dbReference>
<feature type="active site" description="For RuvC-like nuclease domain" evidence="12">
    <location>
        <position position="8"/>
    </location>
</feature>
<evidence type="ECO:0000256" key="3">
    <source>
        <dbReference type="ARBA" id="ARBA00022723"/>
    </source>
</evidence>
<evidence type="ECO:0000256" key="5">
    <source>
        <dbReference type="ARBA" id="ARBA00022801"/>
    </source>
</evidence>
<dbReference type="Proteomes" id="UP000095591">
    <property type="component" value="Unassembled WGS sequence"/>
</dbReference>
<dbReference type="GO" id="GO:0004519">
    <property type="term" value="F:endonuclease activity"/>
    <property type="evidence" value="ECO:0007669"/>
    <property type="project" value="UniProtKB-UniRule"/>
</dbReference>
<keyword evidence="7 12" id="KW-0694">RNA-binding</keyword>
<comment type="domain">
    <text evidence="12">Has 2 endonuclease domains. The discontinuous RuvC-like domain cleaves the target DNA noncomplementary to crRNA while the HNH nuclease domain cleaves the target DNA complementary to crRNA.</text>
</comment>
<feature type="domain" description="HNH Cas9-type" evidence="13">
    <location>
        <begin position="772"/>
        <end position="948"/>
    </location>
</feature>
<dbReference type="InterPro" id="IPR036397">
    <property type="entry name" value="RNaseH_sf"/>
</dbReference>
<comment type="subunit">
    <text evidence="11 12">Monomer. Binds crRNA and tracrRNA.</text>
</comment>
<feature type="binding site" evidence="12">
    <location>
        <position position="8"/>
    </location>
    <ligand>
        <name>Mg(2+)</name>
        <dbReference type="ChEBI" id="CHEBI:18420"/>
        <label>2</label>
    </ligand>
</feature>